<protein>
    <recommendedName>
        <fullName evidence="4">DUF2975 domain-containing protein</fullName>
    </recommendedName>
</protein>
<proteinExistence type="predicted"/>
<keyword evidence="1" id="KW-1133">Transmembrane helix</keyword>
<dbReference type="InterPro" id="IPR021354">
    <property type="entry name" value="DUF2975"/>
</dbReference>
<keyword evidence="1" id="KW-0812">Transmembrane</keyword>
<dbReference type="RefSeq" id="WP_317634973.1">
    <property type="nucleotide sequence ID" value="NZ_AP026802.1"/>
</dbReference>
<evidence type="ECO:0000256" key="1">
    <source>
        <dbReference type="SAM" id="Phobius"/>
    </source>
</evidence>
<dbReference type="Pfam" id="PF11188">
    <property type="entry name" value="DUF2975"/>
    <property type="match status" value="1"/>
</dbReference>
<reference evidence="2 3" key="1">
    <citation type="journal article" date="2023" name="Microbiol. Spectr.">
        <title>Symbiosis of Carpenter Bees with Uncharacterized Lactic Acid Bacteria Showing NAD Auxotrophy.</title>
        <authorList>
            <person name="Kawasaki S."/>
            <person name="Ozawa K."/>
            <person name="Mori T."/>
            <person name="Yamamoto A."/>
            <person name="Ito M."/>
            <person name="Ohkuma M."/>
            <person name="Sakamoto M."/>
            <person name="Matsutani M."/>
        </authorList>
    </citation>
    <scope>NUCLEOTIDE SEQUENCE [LARGE SCALE GENOMIC DNA]</scope>
    <source>
        <strain evidence="2 3">XA3</strain>
    </source>
</reference>
<dbReference type="EMBL" id="AP026802">
    <property type="protein sequence ID" value="BDR59166.1"/>
    <property type="molecule type" value="Genomic_DNA"/>
</dbReference>
<keyword evidence="3" id="KW-1185">Reference proteome</keyword>
<accession>A0AAU9D2Y1</accession>
<gene>
    <name evidence="2" type="ORF">XA3_16070</name>
</gene>
<feature type="transmembrane region" description="Helical" evidence="1">
    <location>
        <begin position="105"/>
        <end position="129"/>
    </location>
</feature>
<evidence type="ECO:0000313" key="3">
    <source>
        <dbReference type="Proteomes" id="UP001321861"/>
    </source>
</evidence>
<sequence>MSKKVNSVLLSVLEIVTYVFSAIFAIATGALLFAGLEMVFDFGSFHTELLEDVLDKSSSTVADVFSLITAFLIVVGFLGVSIFVRRIVRNLKHEIYFTADNLKNIRWIMWDTAAFFFLDLLAKILFNIIHQKSMNISWTELFVVALVFLVIYVIYLVFKRGVELQEDSDSLI</sequence>
<evidence type="ECO:0000313" key="2">
    <source>
        <dbReference type="EMBL" id="BDR59166.1"/>
    </source>
</evidence>
<organism evidence="2 3">
    <name type="scientific">Xylocopilactobacillus apicola</name>
    <dbReference type="NCBI Taxonomy" id="2932184"/>
    <lineage>
        <taxon>Bacteria</taxon>
        <taxon>Bacillati</taxon>
        <taxon>Bacillota</taxon>
        <taxon>Bacilli</taxon>
        <taxon>Lactobacillales</taxon>
        <taxon>Lactobacillaceae</taxon>
        <taxon>Xylocopilactobacillus</taxon>
    </lineage>
</organism>
<dbReference type="AlphaFoldDB" id="A0AAU9D2Y1"/>
<name>A0AAU9D2Y1_9LACO</name>
<dbReference type="KEGG" id="xap:XA3_16070"/>
<feature type="transmembrane region" description="Helical" evidence="1">
    <location>
        <begin position="12"/>
        <end position="36"/>
    </location>
</feature>
<feature type="transmembrane region" description="Helical" evidence="1">
    <location>
        <begin position="141"/>
        <end position="158"/>
    </location>
</feature>
<feature type="transmembrane region" description="Helical" evidence="1">
    <location>
        <begin position="64"/>
        <end position="84"/>
    </location>
</feature>
<evidence type="ECO:0008006" key="4">
    <source>
        <dbReference type="Google" id="ProtNLM"/>
    </source>
</evidence>
<dbReference type="Proteomes" id="UP001321861">
    <property type="component" value="Chromosome"/>
</dbReference>
<keyword evidence="1" id="KW-0472">Membrane</keyword>